<evidence type="ECO:0000313" key="7">
    <source>
        <dbReference type="Proteomes" id="UP001302812"/>
    </source>
</evidence>
<keyword evidence="3" id="KW-0274">FAD</keyword>
<accession>A0AAN6T8Z0</accession>
<dbReference type="Proteomes" id="UP001302812">
    <property type="component" value="Unassembled WGS sequence"/>
</dbReference>
<dbReference type="GeneID" id="89941139"/>
<feature type="active site" description="Proton donor" evidence="2">
    <location>
        <position position="523"/>
    </location>
</feature>
<feature type="active site" description="Proton acceptor" evidence="2">
    <location>
        <position position="566"/>
    </location>
</feature>
<dbReference type="SUPFAM" id="SSF51905">
    <property type="entry name" value="FAD/NAD(P)-binding domain"/>
    <property type="match status" value="1"/>
</dbReference>
<feature type="domain" description="Glucose-methanol-choline oxidoreductase N-terminal" evidence="4">
    <location>
        <begin position="29"/>
        <end position="297"/>
    </location>
</feature>
<organism evidence="6 7">
    <name type="scientific">Canariomyces notabilis</name>
    <dbReference type="NCBI Taxonomy" id="2074819"/>
    <lineage>
        <taxon>Eukaryota</taxon>
        <taxon>Fungi</taxon>
        <taxon>Dikarya</taxon>
        <taxon>Ascomycota</taxon>
        <taxon>Pezizomycotina</taxon>
        <taxon>Sordariomycetes</taxon>
        <taxon>Sordariomycetidae</taxon>
        <taxon>Sordariales</taxon>
        <taxon>Chaetomiaceae</taxon>
        <taxon>Canariomyces</taxon>
    </lineage>
</organism>
<dbReference type="PANTHER" id="PTHR11552:SF115">
    <property type="entry name" value="DEHYDROGENASE XPTC-RELATED"/>
    <property type="match status" value="1"/>
</dbReference>
<evidence type="ECO:0000256" key="2">
    <source>
        <dbReference type="PIRSR" id="PIRSR000137-1"/>
    </source>
</evidence>
<name>A0AAN6T8Z0_9PEZI</name>
<dbReference type="GO" id="GO:0016614">
    <property type="term" value="F:oxidoreductase activity, acting on CH-OH group of donors"/>
    <property type="evidence" value="ECO:0007669"/>
    <property type="project" value="InterPro"/>
</dbReference>
<comment type="cofactor">
    <cofactor evidence="3">
        <name>FAD</name>
        <dbReference type="ChEBI" id="CHEBI:57692"/>
    </cofactor>
</comment>
<protein>
    <submittedName>
        <fullName evidence="6">GMC oxidoreductase</fullName>
    </submittedName>
</protein>
<dbReference type="RefSeq" id="XP_064667185.1">
    <property type="nucleotide sequence ID" value="XM_064817014.1"/>
</dbReference>
<dbReference type="PANTHER" id="PTHR11552">
    <property type="entry name" value="GLUCOSE-METHANOL-CHOLINE GMC OXIDOREDUCTASE"/>
    <property type="match status" value="1"/>
</dbReference>
<feature type="binding site" evidence="3">
    <location>
        <position position="90"/>
    </location>
    <ligand>
        <name>FAD</name>
        <dbReference type="ChEBI" id="CHEBI:57692"/>
    </ligand>
</feature>
<dbReference type="InterPro" id="IPR000172">
    <property type="entry name" value="GMC_OxRdtase_N"/>
</dbReference>
<feature type="domain" description="Glucose-methanol-choline oxidoreductase C-terminal" evidence="5">
    <location>
        <begin position="429"/>
        <end position="575"/>
    </location>
</feature>
<dbReference type="GO" id="GO:0050660">
    <property type="term" value="F:flavin adenine dinucleotide binding"/>
    <property type="evidence" value="ECO:0007669"/>
    <property type="project" value="InterPro"/>
</dbReference>
<evidence type="ECO:0000259" key="5">
    <source>
        <dbReference type="Pfam" id="PF05199"/>
    </source>
</evidence>
<dbReference type="InterPro" id="IPR007867">
    <property type="entry name" value="GMC_OxRtase_C"/>
</dbReference>
<dbReference type="Pfam" id="PF00732">
    <property type="entry name" value="GMC_oxred_N"/>
    <property type="match status" value="1"/>
</dbReference>
<comment type="caution">
    <text evidence="6">The sequence shown here is derived from an EMBL/GenBank/DDBJ whole genome shotgun (WGS) entry which is preliminary data.</text>
</comment>
<evidence type="ECO:0000256" key="1">
    <source>
        <dbReference type="ARBA" id="ARBA00010790"/>
    </source>
</evidence>
<reference evidence="6" key="2">
    <citation type="submission" date="2023-05" db="EMBL/GenBank/DDBJ databases">
        <authorList>
            <consortium name="Lawrence Berkeley National Laboratory"/>
            <person name="Steindorff A."/>
            <person name="Hensen N."/>
            <person name="Bonometti L."/>
            <person name="Westerberg I."/>
            <person name="Brannstrom I.O."/>
            <person name="Guillou S."/>
            <person name="Cros-Aarteil S."/>
            <person name="Calhoun S."/>
            <person name="Haridas S."/>
            <person name="Kuo A."/>
            <person name="Mondo S."/>
            <person name="Pangilinan J."/>
            <person name="Riley R."/>
            <person name="Labutti K."/>
            <person name="Andreopoulos B."/>
            <person name="Lipzen A."/>
            <person name="Chen C."/>
            <person name="Yanf M."/>
            <person name="Daum C."/>
            <person name="Ng V."/>
            <person name="Clum A."/>
            <person name="Ohm R."/>
            <person name="Martin F."/>
            <person name="Silar P."/>
            <person name="Natvig D."/>
            <person name="Lalanne C."/>
            <person name="Gautier V."/>
            <person name="Ament-Velasquez S.L."/>
            <person name="Kruys A."/>
            <person name="Hutchinson M.I."/>
            <person name="Powell A.J."/>
            <person name="Barry K."/>
            <person name="Miller A.N."/>
            <person name="Grigoriev I.V."/>
            <person name="Debuchy R."/>
            <person name="Gladieux P."/>
            <person name="Thoren M.H."/>
            <person name="Johannesson H."/>
        </authorList>
    </citation>
    <scope>NUCLEOTIDE SEQUENCE</scope>
    <source>
        <strain evidence="6">CBS 508.74</strain>
    </source>
</reference>
<keyword evidence="3" id="KW-0285">Flavoprotein</keyword>
<evidence type="ECO:0000256" key="3">
    <source>
        <dbReference type="PIRSR" id="PIRSR000137-2"/>
    </source>
</evidence>
<dbReference type="AlphaFoldDB" id="A0AAN6T8Z0"/>
<feature type="binding site" evidence="3">
    <location>
        <position position="236"/>
    </location>
    <ligand>
        <name>FAD</name>
        <dbReference type="ChEBI" id="CHEBI:57692"/>
    </ligand>
</feature>
<dbReference type="EMBL" id="MU853355">
    <property type="protein sequence ID" value="KAK4109615.1"/>
    <property type="molecule type" value="Genomic_DNA"/>
</dbReference>
<dbReference type="InterPro" id="IPR036188">
    <property type="entry name" value="FAD/NAD-bd_sf"/>
</dbReference>
<dbReference type="InterPro" id="IPR012132">
    <property type="entry name" value="GMC_OxRdtase"/>
</dbReference>
<proteinExistence type="inferred from homology"/>
<dbReference type="GO" id="GO:0044550">
    <property type="term" value="P:secondary metabolite biosynthetic process"/>
    <property type="evidence" value="ECO:0007669"/>
    <property type="project" value="TreeGrafter"/>
</dbReference>
<dbReference type="Gene3D" id="3.30.560.10">
    <property type="entry name" value="Glucose Oxidase, domain 3"/>
    <property type="match status" value="1"/>
</dbReference>
<comment type="similarity">
    <text evidence="1">Belongs to the GMC oxidoreductase family.</text>
</comment>
<reference evidence="6" key="1">
    <citation type="journal article" date="2023" name="Mol. Phylogenet. Evol.">
        <title>Genome-scale phylogeny and comparative genomics of the fungal order Sordariales.</title>
        <authorList>
            <person name="Hensen N."/>
            <person name="Bonometti L."/>
            <person name="Westerberg I."/>
            <person name="Brannstrom I.O."/>
            <person name="Guillou S."/>
            <person name="Cros-Aarteil S."/>
            <person name="Calhoun S."/>
            <person name="Haridas S."/>
            <person name="Kuo A."/>
            <person name="Mondo S."/>
            <person name="Pangilinan J."/>
            <person name="Riley R."/>
            <person name="LaButti K."/>
            <person name="Andreopoulos B."/>
            <person name="Lipzen A."/>
            <person name="Chen C."/>
            <person name="Yan M."/>
            <person name="Daum C."/>
            <person name="Ng V."/>
            <person name="Clum A."/>
            <person name="Steindorff A."/>
            <person name="Ohm R.A."/>
            <person name="Martin F."/>
            <person name="Silar P."/>
            <person name="Natvig D.O."/>
            <person name="Lalanne C."/>
            <person name="Gautier V."/>
            <person name="Ament-Velasquez S.L."/>
            <person name="Kruys A."/>
            <person name="Hutchinson M.I."/>
            <person name="Powell A.J."/>
            <person name="Barry K."/>
            <person name="Miller A.N."/>
            <person name="Grigoriev I.V."/>
            <person name="Debuchy R."/>
            <person name="Gladieux P."/>
            <person name="Hiltunen Thoren M."/>
            <person name="Johannesson H."/>
        </authorList>
    </citation>
    <scope>NUCLEOTIDE SEQUENCE</scope>
    <source>
        <strain evidence="6">CBS 508.74</strain>
    </source>
</reference>
<evidence type="ECO:0000259" key="4">
    <source>
        <dbReference type="Pfam" id="PF00732"/>
    </source>
</evidence>
<gene>
    <name evidence="6" type="ORF">N656DRAFT_791764</name>
</gene>
<keyword evidence="7" id="KW-1185">Reference proteome</keyword>
<sequence length="595" mass="64561">MARRTTSKYDAHCLLILPENISHLLLASYDYIVIGGGVAGLVVANRLSENPDVTVLVLEAGELDSSADIVTVPGLKFLDGRVRDYGQGHVVGGGSILHGMAMTRGSRADYDAWEDLGNPGWGWEGLLPYFEKSETFTPLITPDLPIEPEMSFHGNMGPLSVIYPNFFYNQTTNFLRGAAELGLPIIHDPNTGIMAGAMVMPATMSATNQSRADGRRSYLDPVLDRPNLHLAVQQTVNSIHLISKASTPRASPRGNVVCKQDVILAAGAVISPALLQVFGIGPAAVLQDLNVTNLQDHAFVGAFYNYTAPGLFSANNLTGNTLHHAQDEYYTNRTGPWTAPLISTAAFPFLTYLLTITPNSTTLPLLNLSIPLSTSYLLSLPLGRRHPTIEAGYSLQLSQLQTLLWHSETPAIEIMAESIGTLAVAMQRPFSRGTVQALSHDLLMSPTARLATNIRLDPRYCAHPADCALLLDGLRFNARLLTTQAMTELMPRPPAPWDFLTPGPDGLEAVEEAIRQRLQTEFHLSGTTSMLPLELGGVVDPRLLVYGTANLRVVDAGVIPLIPAAHLQAAVYAIAEKAADLIKEDRNKRNYRRKG</sequence>
<dbReference type="SUPFAM" id="SSF54373">
    <property type="entry name" value="FAD-linked reductases, C-terminal domain"/>
    <property type="match status" value="1"/>
</dbReference>
<dbReference type="PIRSF" id="PIRSF000137">
    <property type="entry name" value="Alcohol_oxidase"/>
    <property type="match status" value="1"/>
</dbReference>
<dbReference type="Pfam" id="PF05199">
    <property type="entry name" value="GMC_oxred_C"/>
    <property type="match status" value="1"/>
</dbReference>
<evidence type="ECO:0000313" key="6">
    <source>
        <dbReference type="EMBL" id="KAK4109615.1"/>
    </source>
</evidence>
<dbReference type="Gene3D" id="3.50.50.60">
    <property type="entry name" value="FAD/NAD(P)-binding domain"/>
    <property type="match status" value="1"/>
</dbReference>